<protein>
    <recommendedName>
        <fullName evidence="2">Autotransporter domain-containing protein</fullName>
    </recommendedName>
</protein>
<organism evidence="1">
    <name type="scientific">Bradyrhizobium quebecense</name>
    <dbReference type="NCBI Taxonomy" id="2748629"/>
    <lineage>
        <taxon>Bacteria</taxon>
        <taxon>Pseudomonadati</taxon>
        <taxon>Pseudomonadota</taxon>
        <taxon>Alphaproteobacteria</taxon>
        <taxon>Hyphomicrobiales</taxon>
        <taxon>Nitrobacteraceae</taxon>
        <taxon>Bradyrhizobium</taxon>
    </lineage>
</organism>
<dbReference type="RefSeq" id="WP_176533716.1">
    <property type="nucleotide sequence ID" value="NZ_CP088022.1"/>
</dbReference>
<dbReference type="Gene3D" id="2.160.20.20">
    <property type="match status" value="4"/>
</dbReference>
<dbReference type="NCBIfam" id="TIGR04415">
    <property type="entry name" value="O_hepto_targRPT"/>
    <property type="match status" value="3"/>
</dbReference>
<comment type="caution">
    <text evidence="1">The sequence shown here is derived from an EMBL/GenBank/DDBJ whole genome shotgun (WGS) entry which is preliminary data.</text>
</comment>
<sequence length="2411" mass="233738">MSTTFVSSGVTSSGLTETGANTLEVLNGGSATVTTLSGGGQLLVDSGGYAVGTTISSGGSAVVSAGGGADRFAVSSGGTLNVAGTVNSFTAVFTGGVENVQSGGLISGVIGSGTGISGGTVNVLAGGSATFLSVSSGGVFNVAGTTLSMIGVRSGGVENVLSGGFISGAISSGTGVSAGGILNVLAGGSAAFVGVSSGGTFNVSGTVLSNVAVYDGGVENVVSGGVVTGVTGSGTGISGGTVNVFGGGALDHLTVSSGTLNVSAGGTAHNITVSSGGTMNVAGTITSNTLVSSGGIENVLSGGAISGATSSGTGVLGVLNLLSGGSAVHVGVSSGGVFNVAGSVLSYTGVYAGGVENILSGGSISGAPGSGTGVSGGTLNLSAGGSASYVGVSSGGIFNVAGTVLSSVGVYSGGVENVLSGGVVQGVSGGFGTAISGGTVNVQSGGTATAMFVYASGALNDSGIVTNQFVLSGGVETVSSGGLASGAQISGGGLLDILAGGSATSVGDAGRVIVEAGGTADHILVSSGGVLSVGGTVTSNTGILAGGVETVLSGGLISGASGSGTGISGGTLNLLAGGSAVFVGVSSGGTFNVAGTVLSNGMVFSGGVENVQSGGLISGAISSGTGVLGTLNVQAGGSAAFVGVSSGGTFNVAGTVLSSVAVWDGGVENVLSGGVVTGVTGSGTGISGGTVNVLAGGALDHLTVSSGTLNVSAGGTAHNIAVSSGGTMNVAGTITSNTLVSSGGIENVLSGGLISGATGSGTGVLGVLNLLAGGTAVHVGVSSGGTFNVAGTVLGNVGVYDGGVENVLSGGVVTGVPGSGTGISGGTVNVLSGGALDHLTVSSGTLNVSAGGTAHNLTVSSGTLNVAGTITSNTLVSSGGIENVLSGGLMSGSLSAANIVSAGGILNVLAGGSAALVGVSSGGTFNVAGQMLNNAAVFSGGVENVLSGGSISGASGSGTGVSGGTLNLSAGATASFVGVYNGGIFNVAGTVLRNTGVNAGGVENVLSGGFISGGVGSGTGVTSGGILNVLAGGSAAFVGVSSGGVLNISSGGTAHNIAVSSGGTFNLAGTTTSNVAVFAGGSEIVSSGGSTGPVTISGGVVELQAASVAGGGITFGGSGGQLKVDGTSLAGTTVSSLVLGDSIDLAGLNFVSGGSATLLAGNILHVTEGASSFDLQLDQTPGVRFSVSTDTGGGTLVTTRADIAPVTSAPNVQAIFGESSALASSLFSVTDADGDPITQYAFWDTQGNGHWVVNGTVQPTNAEIDVTAANLSQVSYVFGPSGSTDTLFVRANDGTLWGGWTQFTAKAFVDTAPTVNAANVTAAHGQTSIAASSLFSVSDPDPDTMTQYAFWDTGGSGHWVVNGVAMPANTEIDITAAQLSQVSYVFGPAGSAPDTLFIRANDGTLWGGWKSFTAAPGPETAPVVTASNVTANHGQTSALASTLFATSDADGDAITQYAFWDTGGNGHWVVNGVAQAANVEIDVAAANLSQVSYVFGPGSSPADTLYVRANDGMLWGAWTAFTATPGPDQAPVVTAPNVTAVHGETSALASSLFTTSDPESDPITQYAFWDTGGNGHWVVNGVAQAANVEIDVAAANLSQVSYVFGPGSSPADTLYVRANDGSKWGAWTAFTATPGPDQAPVVTAPNVTAVHGETSALASSLFTTSDPESDPITQYAFWDTGGNGHWVVNGVAQAANVEIDVVAANLSQVSYVFGPGDSTPDTLYVRANDGSKWGAWTAFTATPGPDQAPVVTAPNVTAVHGETSALASSLFTTSDPESDPITQYAFWDTGGNGHWVVNGVAQAANVEIDVAAANLSQVSYVFGPGSSPADTLYVRANDGSKWGAWTAFTATPGPDQAPVVTAPNVTAVHGETSALASSLFTTSDPESDPITQYAFWDTGSNGHWVVNGVAQAANVEIDVAAANLSQVSYVFGPGSSPADTLYVRANDGSKWGAWTAFTATPGPDQAPVVTAPNVTAVHGETSALASSLFTTSDPESDPITQYAFWDTGGNGHWVVNGVAQAANVEIDVAAANLSQVSYVFGPGGSPADTLYVRANDGSKWSTWTAFTATPGPDTAPVVTAANATGIHDHSVAASSLFSTSDAESDPITQYAFWDTGGNGHWVVNGVAQAANAEIDVAAANLSQVSYVFGPGGSPSDTLYVRANDGSEWSSWKAFTATATNQAPTVAVSNVVTVSGQTFAAANLVTATDADGDAITKYALWDSNTNGRWNVGGVNEPANTEIDVTAAQLAQATYQAGSGTDQLWIRANDGTAWGAWQSFNVTGESPSSATIVPSGTLELTGASNASVTFQGSTGTLKLDNSASFSGTVAGMTGSDAIDFANINFANVHTPTFSGDSSHGTLTVTDGTVTASIALLGNYMASTFTTSSDGHGGTLVVDPPATQVSQLAQPQHA</sequence>
<evidence type="ECO:0008006" key="2">
    <source>
        <dbReference type="Google" id="ProtNLM"/>
    </source>
</evidence>
<gene>
    <name evidence="1" type="ORF">HU230_34140</name>
</gene>
<name>A0A973WVI7_9BRAD</name>
<dbReference type="InterPro" id="IPR012332">
    <property type="entry name" value="Autotransporter_pectin_lyase_C"/>
</dbReference>
<reference evidence="1" key="1">
    <citation type="submission" date="2020-06" db="EMBL/GenBank/DDBJ databases">
        <title>Whole Genome Sequence of Bradyrhizobium sp. Strain 66S1MB.</title>
        <authorList>
            <person name="Bromfield E."/>
            <person name="Cloutier S."/>
        </authorList>
    </citation>
    <scope>NUCLEOTIDE SEQUENCE</scope>
    <source>
        <strain evidence="1">66S1MB</strain>
    </source>
</reference>
<dbReference type="InterPro" id="IPR030930">
    <property type="entry name" value="AIDA"/>
</dbReference>
<proteinExistence type="predicted"/>
<accession>A0A973WVI7</accession>
<evidence type="ECO:0000313" key="1">
    <source>
        <dbReference type="EMBL" id="NVL10607.1"/>
    </source>
</evidence>
<dbReference type="EMBL" id="JABWSX010000001">
    <property type="protein sequence ID" value="NVL10607.1"/>
    <property type="molecule type" value="Genomic_DNA"/>
</dbReference>